<feature type="transmembrane region" description="Helical" evidence="1">
    <location>
        <begin position="272"/>
        <end position="290"/>
    </location>
</feature>
<sequence length="592" mass="68894">MIKKFQYDRLIVRICFVFLSLCFWGLNYPFHLAYQEQFQLFLFTPDYWMDKCAHPGGFGEYVAEFLTQFYYYKWVGALVVTALLLIVQVLVRLLTLHLGRLKGVALDWYYVSYLPSLAAWVFLCDENNMLAGIVSLILVLMATWGYVNWQKPALRLLYAFVMIPLLYWVAGGLYWLFVLWVFFCEIFIHKLPKRNVRLLFCLGLWGVAILCPYYCSTILQYPFSRLLAGIGYYRFPIGVPLSGLSACLVSFLAVIIPLFLPSVKTGTSRCNVLQLLVVFLAGGIGVYLSCDWQKERVMAYDYYVRTRQWKKVIAMAEKEIPSTPLEVVSLNLALGKTGQLGERMFQFYQNGTGGLLPDFVRDFNVPLMVNEVYYHLGMINTAQRFTFEAMEAIPSYQKSVRCYQRLAETNIINGDYAVAGKYLRALTHTTFYRHWAEEALTCLSDEQKINAHPEWGYLRTLLYDDDFLFDEGQKDNMLGILLQKNKANKLAFEYLLAYELLNKDIEAFLKYYPLGKDMGYTAIPRSYQEVLLYVWTQQHTSFKGMPWSISPVLQKEVTEFATAYVHNPADEAYFRQNFGKTYWYYLLFRGMK</sequence>
<name>A0AAW5N3T3_9BACT</name>
<dbReference type="Pfam" id="PF19529">
    <property type="entry name" value="DUF6057"/>
    <property type="match status" value="1"/>
</dbReference>
<feature type="transmembrane region" description="Helical" evidence="1">
    <location>
        <begin position="12"/>
        <end position="30"/>
    </location>
</feature>
<dbReference type="RefSeq" id="WP_258335522.1">
    <property type="nucleotide sequence ID" value="NZ_JANRHJ010000004.1"/>
</dbReference>
<feature type="transmembrane region" description="Helical" evidence="1">
    <location>
        <begin position="156"/>
        <end position="183"/>
    </location>
</feature>
<accession>A0AAW5N3T3</accession>
<feature type="transmembrane region" description="Helical" evidence="1">
    <location>
        <begin position="106"/>
        <end position="123"/>
    </location>
</feature>
<feature type="transmembrane region" description="Helical" evidence="1">
    <location>
        <begin position="195"/>
        <end position="215"/>
    </location>
</feature>
<evidence type="ECO:0000313" key="3">
    <source>
        <dbReference type="Proteomes" id="UP001204579"/>
    </source>
</evidence>
<dbReference type="InterPro" id="IPR045692">
    <property type="entry name" value="DUF6057"/>
</dbReference>
<dbReference type="EMBL" id="JANRHJ010000004">
    <property type="protein sequence ID" value="MCR8873343.1"/>
    <property type="molecule type" value="Genomic_DNA"/>
</dbReference>
<feature type="transmembrane region" description="Helical" evidence="1">
    <location>
        <begin position="235"/>
        <end position="260"/>
    </location>
</feature>
<dbReference type="AlphaFoldDB" id="A0AAW5N3T3"/>
<evidence type="ECO:0000313" key="2">
    <source>
        <dbReference type="EMBL" id="MCR8873343.1"/>
    </source>
</evidence>
<keyword evidence="1" id="KW-0812">Transmembrane</keyword>
<keyword evidence="3" id="KW-1185">Reference proteome</keyword>
<reference evidence="2 3" key="1">
    <citation type="submission" date="2022-08" db="EMBL/GenBank/DDBJ databases">
        <authorList>
            <person name="Zeman M."/>
            <person name="Kubasova T."/>
        </authorList>
    </citation>
    <scope>NUCLEOTIDE SEQUENCE [LARGE SCALE GENOMIC DNA]</scope>
    <source>
        <strain evidence="2 3">ET62</strain>
    </source>
</reference>
<evidence type="ECO:0000256" key="1">
    <source>
        <dbReference type="SAM" id="Phobius"/>
    </source>
</evidence>
<keyword evidence="1" id="KW-0472">Membrane</keyword>
<proteinExistence type="predicted"/>
<comment type="caution">
    <text evidence="2">The sequence shown here is derived from an EMBL/GenBank/DDBJ whole genome shotgun (WGS) entry which is preliminary data.</text>
</comment>
<dbReference type="Proteomes" id="UP001204579">
    <property type="component" value="Unassembled WGS sequence"/>
</dbReference>
<feature type="transmembrane region" description="Helical" evidence="1">
    <location>
        <begin position="71"/>
        <end position="94"/>
    </location>
</feature>
<organism evidence="2 3">
    <name type="scientific">Phocaeicola barnesiae</name>
    <dbReference type="NCBI Taxonomy" id="376804"/>
    <lineage>
        <taxon>Bacteria</taxon>
        <taxon>Pseudomonadati</taxon>
        <taxon>Bacteroidota</taxon>
        <taxon>Bacteroidia</taxon>
        <taxon>Bacteroidales</taxon>
        <taxon>Bacteroidaceae</taxon>
        <taxon>Phocaeicola</taxon>
    </lineage>
</organism>
<protein>
    <submittedName>
        <fullName evidence="2">DUF6057 family protein</fullName>
    </submittedName>
</protein>
<feature type="transmembrane region" description="Helical" evidence="1">
    <location>
        <begin position="129"/>
        <end position="149"/>
    </location>
</feature>
<keyword evidence="1" id="KW-1133">Transmembrane helix</keyword>
<gene>
    <name evidence="2" type="ORF">NW209_04800</name>
</gene>